<evidence type="ECO:0000256" key="4">
    <source>
        <dbReference type="ARBA" id="ARBA00023125"/>
    </source>
</evidence>
<dbReference type="PANTHER" id="PTHR43133:SF8">
    <property type="entry name" value="RNA POLYMERASE SIGMA FACTOR HI_1459-RELATED"/>
    <property type="match status" value="1"/>
</dbReference>
<evidence type="ECO:0000256" key="2">
    <source>
        <dbReference type="ARBA" id="ARBA00023015"/>
    </source>
</evidence>
<organism evidence="7 8">
    <name type="scientific">Streptomyces bugieae</name>
    <dbReference type="NCBI Taxonomy" id="3098223"/>
    <lineage>
        <taxon>Bacteria</taxon>
        <taxon>Bacillati</taxon>
        <taxon>Actinomycetota</taxon>
        <taxon>Actinomycetes</taxon>
        <taxon>Kitasatosporales</taxon>
        <taxon>Streptomycetaceae</taxon>
        <taxon>Streptomyces</taxon>
    </lineage>
</organism>
<dbReference type="SUPFAM" id="SSF88946">
    <property type="entry name" value="Sigma2 domain of RNA polymerase sigma factors"/>
    <property type="match status" value="1"/>
</dbReference>
<dbReference type="SUPFAM" id="SSF88659">
    <property type="entry name" value="Sigma3 and sigma4 domains of RNA polymerase sigma factors"/>
    <property type="match status" value="1"/>
</dbReference>
<reference evidence="7 8" key="1">
    <citation type="submission" date="2023-12" db="EMBL/GenBank/DDBJ databases">
        <title>30 novel species of actinomycetes from the DSMZ collection.</title>
        <authorList>
            <person name="Nouioui I."/>
        </authorList>
    </citation>
    <scope>NUCLEOTIDE SEQUENCE [LARGE SCALE GENOMIC DNA]</scope>
    <source>
        <strain evidence="7 8">DSM 41528</strain>
    </source>
</reference>
<dbReference type="InterPro" id="IPR013324">
    <property type="entry name" value="RNA_pol_sigma_r3/r4-like"/>
</dbReference>
<evidence type="ECO:0000313" key="8">
    <source>
        <dbReference type="Proteomes" id="UP001307760"/>
    </source>
</evidence>
<dbReference type="Gene3D" id="1.10.1740.10">
    <property type="match status" value="1"/>
</dbReference>
<dbReference type="InterPro" id="IPR013325">
    <property type="entry name" value="RNA_pol_sigma_r2"/>
</dbReference>
<name>A0ABU7NN19_9ACTN</name>
<comment type="similarity">
    <text evidence="1">Belongs to the sigma-70 factor family. ECF subfamily.</text>
</comment>
<dbReference type="Proteomes" id="UP001307760">
    <property type="component" value="Unassembled WGS sequence"/>
</dbReference>
<dbReference type="RefSeq" id="WP_330821638.1">
    <property type="nucleotide sequence ID" value="NZ_JAZBJP010000004.1"/>
</dbReference>
<sequence length="212" mass="23566">MTEDVHAEDGSPVAEAVLPLPLEFEALYLANQDAFHRYALLHLDGNDAAEEAVHRAFLEILRHWDALLEESNLQQQTWAILRRVVISEQLGGFRKRLALLRGETGLYRALCSLPPRQFDVIVLRYVLRCETCEIGWYLGVTNSTVDYHCRRAKERLERAMASYIRAGGTRSERCGTAPCGSRREAARQAARLRCGGGAAAAGGGRRLCAAGR</sequence>
<evidence type="ECO:0000256" key="3">
    <source>
        <dbReference type="ARBA" id="ARBA00023082"/>
    </source>
</evidence>
<dbReference type="InterPro" id="IPR036388">
    <property type="entry name" value="WH-like_DNA-bd_sf"/>
</dbReference>
<comment type="caution">
    <text evidence="7">The sequence shown here is derived from an EMBL/GenBank/DDBJ whole genome shotgun (WGS) entry which is preliminary data.</text>
</comment>
<keyword evidence="4" id="KW-0238">DNA-binding</keyword>
<keyword evidence="8" id="KW-1185">Reference proteome</keyword>
<dbReference type="Gene3D" id="1.10.10.10">
    <property type="entry name" value="Winged helix-like DNA-binding domain superfamily/Winged helix DNA-binding domain"/>
    <property type="match status" value="1"/>
</dbReference>
<evidence type="ECO:0000256" key="5">
    <source>
        <dbReference type="ARBA" id="ARBA00023163"/>
    </source>
</evidence>
<protein>
    <submittedName>
        <fullName evidence="7">Sigma-70 family RNA polymerase sigma factor</fullName>
    </submittedName>
</protein>
<accession>A0ABU7NN19</accession>
<feature type="domain" description="RNA polymerase sigma factor 70 region 4 type 2" evidence="6">
    <location>
        <begin position="106"/>
        <end position="156"/>
    </location>
</feature>
<evidence type="ECO:0000259" key="6">
    <source>
        <dbReference type="Pfam" id="PF08281"/>
    </source>
</evidence>
<gene>
    <name evidence="7" type="ORF">V2J85_12855</name>
</gene>
<dbReference type="InterPro" id="IPR039425">
    <property type="entry name" value="RNA_pol_sigma-70-like"/>
</dbReference>
<dbReference type="Pfam" id="PF08281">
    <property type="entry name" value="Sigma70_r4_2"/>
    <property type="match status" value="1"/>
</dbReference>
<dbReference type="InterPro" id="IPR013249">
    <property type="entry name" value="RNA_pol_sigma70_r4_t2"/>
</dbReference>
<keyword evidence="3" id="KW-0731">Sigma factor</keyword>
<dbReference type="EMBL" id="JAZBJP010000004">
    <property type="protein sequence ID" value="MEE4420245.1"/>
    <property type="molecule type" value="Genomic_DNA"/>
</dbReference>
<keyword evidence="5" id="KW-0804">Transcription</keyword>
<dbReference type="PANTHER" id="PTHR43133">
    <property type="entry name" value="RNA POLYMERASE ECF-TYPE SIGMA FACTO"/>
    <property type="match status" value="1"/>
</dbReference>
<evidence type="ECO:0000256" key="1">
    <source>
        <dbReference type="ARBA" id="ARBA00010641"/>
    </source>
</evidence>
<evidence type="ECO:0000313" key="7">
    <source>
        <dbReference type="EMBL" id="MEE4420245.1"/>
    </source>
</evidence>
<keyword evidence="2" id="KW-0805">Transcription regulation</keyword>
<proteinExistence type="inferred from homology"/>